<reference evidence="1" key="2">
    <citation type="journal article" date="2015" name="Data Brief">
        <title>Shoot transcriptome of the giant reed, Arundo donax.</title>
        <authorList>
            <person name="Barrero R.A."/>
            <person name="Guerrero F.D."/>
            <person name="Moolhuijzen P."/>
            <person name="Goolsby J.A."/>
            <person name="Tidwell J."/>
            <person name="Bellgard S.E."/>
            <person name="Bellgard M.I."/>
        </authorList>
    </citation>
    <scope>NUCLEOTIDE SEQUENCE</scope>
    <source>
        <tissue evidence="1">Shoot tissue taken approximately 20 cm above the soil surface</tissue>
    </source>
</reference>
<organism evidence="1">
    <name type="scientific">Arundo donax</name>
    <name type="common">Giant reed</name>
    <name type="synonym">Donax arundinaceus</name>
    <dbReference type="NCBI Taxonomy" id="35708"/>
    <lineage>
        <taxon>Eukaryota</taxon>
        <taxon>Viridiplantae</taxon>
        <taxon>Streptophyta</taxon>
        <taxon>Embryophyta</taxon>
        <taxon>Tracheophyta</taxon>
        <taxon>Spermatophyta</taxon>
        <taxon>Magnoliopsida</taxon>
        <taxon>Liliopsida</taxon>
        <taxon>Poales</taxon>
        <taxon>Poaceae</taxon>
        <taxon>PACMAD clade</taxon>
        <taxon>Arundinoideae</taxon>
        <taxon>Arundineae</taxon>
        <taxon>Arundo</taxon>
    </lineage>
</organism>
<name>A0A0A9AWY0_ARUDO</name>
<evidence type="ECO:0000313" key="1">
    <source>
        <dbReference type="EMBL" id="JAD56244.1"/>
    </source>
</evidence>
<dbReference type="AlphaFoldDB" id="A0A0A9AWY0"/>
<accession>A0A0A9AWY0</accession>
<dbReference type="EMBL" id="GBRH01241651">
    <property type="protein sequence ID" value="JAD56244.1"/>
    <property type="molecule type" value="Transcribed_RNA"/>
</dbReference>
<protein>
    <submittedName>
        <fullName evidence="1">Uncharacterized protein</fullName>
    </submittedName>
</protein>
<reference evidence="1" key="1">
    <citation type="submission" date="2014-09" db="EMBL/GenBank/DDBJ databases">
        <authorList>
            <person name="Magalhaes I.L.F."/>
            <person name="Oliveira U."/>
            <person name="Santos F.R."/>
            <person name="Vidigal T.H.D.A."/>
            <person name="Brescovit A.D."/>
            <person name="Santos A.J."/>
        </authorList>
    </citation>
    <scope>NUCLEOTIDE SEQUENCE</scope>
    <source>
        <tissue evidence="1">Shoot tissue taken approximately 20 cm above the soil surface</tissue>
    </source>
</reference>
<sequence>MGDEAVHPKTATRVNPTSLTRHVRARVMHSLLHLLSAPLHPSSLTSRTGG</sequence>
<proteinExistence type="predicted"/>